<protein>
    <submittedName>
        <fullName evidence="1">Uncharacterized protein</fullName>
    </submittedName>
</protein>
<accession>A0A059KLQ9</accession>
<comment type="caution">
    <text evidence="1">The sequence shown here is derived from an EMBL/GenBank/DDBJ whole genome shotgun (WGS) entry which is preliminary data.</text>
</comment>
<dbReference type="EMBL" id="AZRA01000061">
    <property type="protein sequence ID" value="KDB52008.1"/>
    <property type="molecule type" value="Genomic_DNA"/>
</dbReference>
<keyword evidence="2" id="KW-1185">Reference proteome</keyword>
<organism evidence="1 2">
    <name type="scientific">Sphaerotilus natans subsp. natans DSM 6575</name>
    <dbReference type="NCBI Taxonomy" id="1286631"/>
    <lineage>
        <taxon>Bacteria</taxon>
        <taxon>Pseudomonadati</taxon>
        <taxon>Pseudomonadota</taxon>
        <taxon>Betaproteobacteria</taxon>
        <taxon>Burkholderiales</taxon>
        <taxon>Sphaerotilaceae</taxon>
        <taxon>Sphaerotilus</taxon>
    </lineage>
</organism>
<sequence length="94" mass="9997">MSESEMDAVIAADARLEADAEDLGCEAYLIRRGDDVDIVSRDGKVVYATVPGEGMTANTILAAVRAYSAGFESGKVHGYSLCKENLRRALGIAE</sequence>
<dbReference type="STRING" id="34103.SAMN05421778_101311"/>
<dbReference type="AlphaFoldDB" id="A0A059KLQ9"/>
<evidence type="ECO:0000313" key="1">
    <source>
        <dbReference type="EMBL" id="KDB52008.1"/>
    </source>
</evidence>
<reference evidence="1 2" key="1">
    <citation type="journal article" date="2014" name="FEMS Microbiol. Ecol.">
        <title>Sphaerotilus natans encrusted with nanoball-shaped Fe(III) oxide minerals formed by nitrate-reducing mixotrophic Fe(II) oxidation.</title>
        <authorList>
            <person name="Park S."/>
            <person name="Kim D.H."/>
            <person name="Lee J.H."/>
            <person name="Hur H.G."/>
        </authorList>
    </citation>
    <scope>NUCLEOTIDE SEQUENCE [LARGE SCALE GENOMIC DNA]</scope>
    <source>
        <strain evidence="1 2">DSM 6575</strain>
    </source>
</reference>
<name>A0A059KLQ9_9BURK</name>
<gene>
    <name evidence="1" type="ORF">X805_23780</name>
</gene>
<dbReference type="Proteomes" id="UP000026714">
    <property type="component" value="Unassembled WGS sequence"/>
</dbReference>
<proteinExistence type="predicted"/>
<evidence type="ECO:0000313" key="2">
    <source>
        <dbReference type="Proteomes" id="UP000026714"/>
    </source>
</evidence>